<dbReference type="AlphaFoldDB" id="A0A1I8AAC1"/>
<evidence type="ECO:0000256" key="1">
    <source>
        <dbReference type="ARBA" id="ARBA00009500"/>
    </source>
</evidence>
<dbReference type="Pfam" id="PF00079">
    <property type="entry name" value="Serpin"/>
    <property type="match status" value="1"/>
</dbReference>
<dbReference type="GO" id="GO:0005615">
    <property type="term" value="C:extracellular space"/>
    <property type="evidence" value="ECO:0007669"/>
    <property type="project" value="InterPro"/>
</dbReference>
<dbReference type="PANTHER" id="PTHR11461:SF211">
    <property type="entry name" value="GH10112P-RELATED"/>
    <property type="match status" value="1"/>
</dbReference>
<organism evidence="3 4">
    <name type="scientific">Steinernema glaseri</name>
    <dbReference type="NCBI Taxonomy" id="37863"/>
    <lineage>
        <taxon>Eukaryota</taxon>
        <taxon>Metazoa</taxon>
        <taxon>Ecdysozoa</taxon>
        <taxon>Nematoda</taxon>
        <taxon>Chromadorea</taxon>
        <taxon>Rhabditida</taxon>
        <taxon>Tylenchina</taxon>
        <taxon>Panagrolaimomorpha</taxon>
        <taxon>Strongyloidoidea</taxon>
        <taxon>Steinernematidae</taxon>
        <taxon>Steinernema</taxon>
    </lineage>
</organism>
<evidence type="ECO:0000313" key="4">
    <source>
        <dbReference type="WBParaSite" id="L893_g3707.t1"/>
    </source>
</evidence>
<dbReference type="SUPFAM" id="SSF56574">
    <property type="entry name" value="Serpins"/>
    <property type="match status" value="1"/>
</dbReference>
<comment type="similarity">
    <text evidence="1">Belongs to the serpin family.</text>
</comment>
<dbReference type="InterPro" id="IPR023795">
    <property type="entry name" value="Serpin_CS"/>
</dbReference>
<dbReference type="GO" id="GO:0004867">
    <property type="term" value="F:serine-type endopeptidase inhibitor activity"/>
    <property type="evidence" value="ECO:0007669"/>
    <property type="project" value="InterPro"/>
</dbReference>
<dbReference type="WBParaSite" id="L893_g3707.t1">
    <property type="protein sequence ID" value="L893_g3707.t1"/>
    <property type="gene ID" value="L893_g3707"/>
</dbReference>
<reference evidence="4" key="1">
    <citation type="submission" date="2016-11" db="UniProtKB">
        <authorList>
            <consortium name="WormBaseParasite"/>
        </authorList>
    </citation>
    <scope>IDENTIFICATION</scope>
</reference>
<proteinExistence type="inferred from homology"/>
<dbReference type="Proteomes" id="UP000095287">
    <property type="component" value="Unplaced"/>
</dbReference>
<feature type="domain" description="Serpin" evidence="2">
    <location>
        <begin position="4"/>
        <end position="112"/>
    </location>
</feature>
<dbReference type="PANTHER" id="PTHR11461">
    <property type="entry name" value="SERINE PROTEASE INHIBITOR, SERPIN"/>
    <property type="match status" value="1"/>
</dbReference>
<dbReference type="InterPro" id="IPR036186">
    <property type="entry name" value="Serpin_sf"/>
</dbReference>
<dbReference type="Gene3D" id="2.30.39.10">
    <property type="entry name" value="Alpha-1-antitrypsin, domain 1"/>
    <property type="match status" value="1"/>
</dbReference>
<sequence length="113" mass="12551">MYLHVDVPKFNVSTELEFKGILGKAGIKKVFEKANANLQGISDEQLYVEYLVHKAVLELDEKGVTAAAATGIGIMPLSAQICREDCHRTIKADRPFLFGVAHWGTPIFVGHYY</sequence>
<dbReference type="InterPro" id="IPR042185">
    <property type="entry name" value="Serpin_sf_2"/>
</dbReference>
<evidence type="ECO:0000313" key="3">
    <source>
        <dbReference type="Proteomes" id="UP000095287"/>
    </source>
</evidence>
<name>A0A1I8AAC1_9BILA</name>
<evidence type="ECO:0000259" key="2">
    <source>
        <dbReference type="Pfam" id="PF00079"/>
    </source>
</evidence>
<protein>
    <submittedName>
        <fullName evidence="4">SERPIN domain-containing protein</fullName>
    </submittedName>
</protein>
<accession>A0A1I8AAC1</accession>
<dbReference type="InterPro" id="IPR023796">
    <property type="entry name" value="Serpin_dom"/>
</dbReference>
<dbReference type="Gene3D" id="3.30.497.10">
    <property type="entry name" value="Antithrombin, subunit I, domain 2"/>
    <property type="match status" value="1"/>
</dbReference>
<keyword evidence="3" id="KW-1185">Reference proteome</keyword>
<dbReference type="InterPro" id="IPR000215">
    <property type="entry name" value="Serpin_fam"/>
</dbReference>
<dbReference type="InterPro" id="IPR042178">
    <property type="entry name" value="Serpin_sf_1"/>
</dbReference>
<dbReference type="PROSITE" id="PS00284">
    <property type="entry name" value="SERPIN"/>
    <property type="match status" value="1"/>
</dbReference>